<dbReference type="PRINTS" id="PR00452">
    <property type="entry name" value="SH3DOMAIN"/>
</dbReference>
<dbReference type="PANTHER" id="PTHR10654:SF19">
    <property type="entry name" value="CAS SCAFFOLDING PROTEIN FAMILY MEMBER 4"/>
    <property type="match status" value="1"/>
</dbReference>
<dbReference type="SUPFAM" id="SSF50044">
    <property type="entry name" value="SH3-domain"/>
    <property type="match status" value="1"/>
</dbReference>
<dbReference type="GO" id="GO:0007169">
    <property type="term" value="P:cell surface receptor protein tyrosine kinase signaling pathway"/>
    <property type="evidence" value="ECO:0007669"/>
    <property type="project" value="TreeGrafter"/>
</dbReference>
<feature type="region of interest" description="Disordered" evidence="10">
    <location>
        <begin position="171"/>
        <end position="230"/>
    </location>
</feature>
<evidence type="ECO:0000256" key="6">
    <source>
        <dbReference type="ARBA" id="ARBA00022553"/>
    </source>
</evidence>
<evidence type="ECO:0000313" key="12">
    <source>
        <dbReference type="Ensembl" id="ENSDLAP00005061249.2"/>
    </source>
</evidence>
<accession>A0A8C4P0S4</accession>
<dbReference type="CDD" id="cd11844">
    <property type="entry name" value="SH3_CAS"/>
    <property type="match status" value="1"/>
</dbReference>
<keyword evidence="8" id="KW-0965">Cell junction</keyword>
<organism evidence="12 13">
    <name type="scientific">Dicentrarchus labrax</name>
    <name type="common">European seabass</name>
    <name type="synonym">Morone labrax</name>
    <dbReference type="NCBI Taxonomy" id="13489"/>
    <lineage>
        <taxon>Eukaryota</taxon>
        <taxon>Metazoa</taxon>
        <taxon>Chordata</taxon>
        <taxon>Craniata</taxon>
        <taxon>Vertebrata</taxon>
        <taxon>Euteleostomi</taxon>
        <taxon>Actinopterygii</taxon>
        <taxon>Neopterygii</taxon>
        <taxon>Teleostei</taxon>
        <taxon>Neoteleostei</taxon>
        <taxon>Acanthomorphata</taxon>
        <taxon>Eupercaria</taxon>
        <taxon>Moronidae</taxon>
        <taxon>Dicentrarchus</taxon>
    </lineage>
</organism>
<keyword evidence="5" id="KW-0963">Cytoplasm</keyword>
<protein>
    <submittedName>
        <fullName evidence="12">Cas scaffold protein family member 4</fullName>
    </submittedName>
</protein>
<evidence type="ECO:0000256" key="10">
    <source>
        <dbReference type="SAM" id="MobiDB-lite"/>
    </source>
</evidence>
<keyword evidence="6" id="KW-0597">Phosphoprotein</keyword>
<evidence type="ECO:0000256" key="3">
    <source>
        <dbReference type="ARBA" id="ARBA00007848"/>
    </source>
</evidence>
<evidence type="ECO:0000259" key="11">
    <source>
        <dbReference type="PROSITE" id="PS50002"/>
    </source>
</evidence>
<dbReference type="Proteomes" id="UP000694389">
    <property type="component" value="Unassembled WGS sequence"/>
</dbReference>
<feature type="domain" description="SH3" evidence="11">
    <location>
        <begin position="3"/>
        <end position="65"/>
    </location>
</feature>
<dbReference type="InterPro" id="IPR001452">
    <property type="entry name" value="SH3_domain"/>
</dbReference>
<dbReference type="GO" id="GO:0005925">
    <property type="term" value="C:focal adhesion"/>
    <property type="evidence" value="ECO:0007669"/>
    <property type="project" value="UniProtKB-SubCell"/>
</dbReference>
<dbReference type="FunFam" id="2.30.30.40:FF:000009">
    <property type="entry name" value="Breast cancer anti-estrogen resistance 1"/>
    <property type="match status" value="1"/>
</dbReference>
<dbReference type="GO" id="GO:0005886">
    <property type="term" value="C:plasma membrane"/>
    <property type="evidence" value="ECO:0007669"/>
    <property type="project" value="TreeGrafter"/>
</dbReference>
<dbReference type="InterPro" id="IPR038319">
    <property type="entry name" value="Serine_rich_sf"/>
</dbReference>
<feature type="region of interest" description="Disordered" evidence="10">
    <location>
        <begin position="391"/>
        <end position="421"/>
    </location>
</feature>
<dbReference type="Gene3D" id="2.30.30.40">
    <property type="entry name" value="SH3 Domains"/>
    <property type="match status" value="1"/>
</dbReference>
<feature type="compositionally biased region" description="Low complexity" evidence="10">
    <location>
        <begin position="206"/>
        <end position="225"/>
    </location>
</feature>
<dbReference type="FunFam" id="1.20.120.830:FF:000001">
    <property type="entry name" value="BCAR1 scaffold protein, Cas family member"/>
    <property type="match status" value="1"/>
</dbReference>
<evidence type="ECO:0000256" key="5">
    <source>
        <dbReference type="ARBA" id="ARBA00022490"/>
    </source>
</evidence>
<dbReference type="Pfam" id="PF08824">
    <property type="entry name" value="Serine_rich"/>
    <property type="match status" value="1"/>
</dbReference>
<sequence length="621" mass="68645">MRGTNKLAKALYDNTAECPDELAFRKGDIVTVMDQNVAGTSGWWMCSLYGRHGLAPANRLQLLPQTRTISHVTEKPKLIDATTGDIPPPLPQDPNYDIPVPSTTDAQQKMIAGYSTLPNPRKPEWIYDVPVGPEKQSPPQGSYDILPSKTVCRDLYDTLPVHARTIQRGSPAPLLYDIPKPSSPPKVLPRAPIYDKPPTQRVRLISTASSSSTSSCDSLALSSSSPEPLREVTVSQDEACRRLLDLQESVCKAVPRLMDFVSSHWRSKGHLEKHLKEIKEAADGIACSLTSFLNFALDVKGNAHRLTDANLQTRLCKQLSIVEDSGVILQQTVSALNIAGWPLNTLCQDLGQVQTPDQLERFVMVARTVPEDVKRLVSIINANGKLLFRAPQKDPEPLVTTGQPDTKKSPDGGEEGGDIVEDDNDYVELQPKENVTPVSNKVQAFLVVRKRQETLLSRRHDMWPSSPFLFHVSTAQADNKCHSSESSTGTEEHPPSSLSEHCRLYFGALQKAIGGFVDSLRDGQPPENFIRQSKLVIMVGQRLVDTLCREAQHGESSRSLLCKSNHLCALLKQLAVATKKAALHFPDTQALHEAQEFAKELAQRAQHFRKSLDKGQFTGEY</sequence>
<dbReference type="InterPro" id="IPR036028">
    <property type="entry name" value="SH3-like_dom_sf"/>
</dbReference>
<proteinExistence type="inferred from homology"/>
<dbReference type="Gene3D" id="1.20.120.830">
    <property type="entry name" value="Serine-rich domain"/>
    <property type="match status" value="1"/>
</dbReference>
<dbReference type="InterPro" id="IPR014928">
    <property type="entry name" value="Serine_rich_dom"/>
</dbReference>
<dbReference type="Pfam" id="PF14604">
    <property type="entry name" value="SH3_9"/>
    <property type="match status" value="1"/>
</dbReference>
<dbReference type="GO" id="GO:0007155">
    <property type="term" value="P:cell adhesion"/>
    <property type="evidence" value="ECO:0007669"/>
    <property type="project" value="UniProtKB-KW"/>
</dbReference>
<dbReference type="Ensembl" id="ENSDLAT00005064852.2">
    <property type="protein sequence ID" value="ENSDLAP00005061249.2"/>
    <property type="gene ID" value="ENSDLAG00005025663.2"/>
</dbReference>
<keyword evidence="7" id="KW-0130">Cell adhesion</keyword>
<dbReference type="InterPro" id="IPR037362">
    <property type="entry name" value="CAS_fam"/>
</dbReference>
<dbReference type="SMART" id="SM00326">
    <property type="entry name" value="SH3"/>
    <property type="match status" value="1"/>
</dbReference>
<evidence type="ECO:0000256" key="8">
    <source>
        <dbReference type="ARBA" id="ARBA00022949"/>
    </source>
</evidence>
<reference evidence="12" key="1">
    <citation type="submission" date="2025-08" db="UniProtKB">
        <authorList>
            <consortium name="Ensembl"/>
        </authorList>
    </citation>
    <scope>IDENTIFICATION</scope>
</reference>
<evidence type="ECO:0000256" key="9">
    <source>
        <dbReference type="PROSITE-ProRule" id="PRU00192"/>
    </source>
</evidence>
<dbReference type="PROSITE" id="PS50002">
    <property type="entry name" value="SH3"/>
    <property type="match status" value="1"/>
</dbReference>
<reference evidence="12" key="2">
    <citation type="submission" date="2025-09" db="UniProtKB">
        <authorList>
            <consortium name="Ensembl"/>
        </authorList>
    </citation>
    <scope>IDENTIFICATION</scope>
</reference>
<dbReference type="GeneTree" id="ENSGT00950000183008"/>
<dbReference type="AlphaFoldDB" id="A0A8C4P0S4"/>
<keyword evidence="4 9" id="KW-0728">SH3 domain</keyword>
<evidence type="ECO:0000313" key="13">
    <source>
        <dbReference type="Proteomes" id="UP000694389"/>
    </source>
</evidence>
<dbReference type="InterPro" id="IPR021901">
    <property type="entry name" value="CAS_C"/>
</dbReference>
<comment type="similarity">
    <text evidence="3">Belongs to the CAS family.</text>
</comment>
<evidence type="ECO:0000256" key="2">
    <source>
        <dbReference type="ARBA" id="ARBA00004496"/>
    </source>
</evidence>
<keyword evidence="13" id="KW-1185">Reference proteome</keyword>
<evidence type="ECO:0000256" key="7">
    <source>
        <dbReference type="ARBA" id="ARBA00022889"/>
    </source>
</evidence>
<comment type="subcellular location">
    <subcellularLocation>
        <location evidence="1">Cell junction</location>
        <location evidence="1">Focal adhesion</location>
    </subcellularLocation>
    <subcellularLocation>
        <location evidence="2">Cytoplasm</location>
    </subcellularLocation>
</comment>
<dbReference type="GO" id="GO:0016477">
    <property type="term" value="P:cell migration"/>
    <property type="evidence" value="ECO:0007669"/>
    <property type="project" value="TreeGrafter"/>
</dbReference>
<dbReference type="Gene3D" id="1.20.120.230">
    <property type="entry name" value="Alpha-catenin/vinculin-like"/>
    <property type="match status" value="1"/>
</dbReference>
<dbReference type="GO" id="GO:0005737">
    <property type="term" value="C:cytoplasm"/>
    <property type="evidence" value="ECO:0007669"/>
    <property type="project" value="UniProtKB-SubCell"/>
</dbReference>
<evidence type="ECO:0000256" key="4">
    <source>
        <dbReference type="ARBA" id="ARBA00022443"/>
    </source>
</evidence>
<evidence type="ECO:0000256" key="1">
    <source>
        <dbReference type="ARBA" id="ARBA00004246"/>
    </source>
</evidence>
<dbReference type="PANTHER" id="PTHR10654">
    <property type="entry name" value="CAS SCAFFOLDING PROTEIN"/>
    <property type="match status" value="1"/>
</dbReference>
<name>A0A8C4P0S4_DICLA</name>
<dbReference type="Pfam" id="PF12026">
    <property type="entry name" value="CAS_C"/>
    <property type="match status" value="1"/>
</dbReference>
<feature type="compositionally biased region" description="Acidic residues" evidence="10">
    <location>
        <begin position="412"/>
        <end position="421"/>
    </location>
</feature>